<evidence type="ECO:0008006" key="5">
    <source>
        <dbReference type="Google" id="ProtNLM"/>
    </source>
</evidence>
<evidence type="ECO:0000256" key="2">
    <source>
        <dbReference type="SAM" id="Phobius"/>
    </source>
</evidence>
<feature type="transmembrane region" description="Helical" evidence="2">
    <location>
        <begin position="7"/>
        <end position="30"/>
    </location>
</feature>
<reference evidence="3 4" key="1">
    <citation type="submission" date="2019-03" db="EMBL/GenBank/DDBJ databases">
        <title>Single cell metagenomics reveals metabolic interactions within the superorganism composed of flagellate Streblomastix strix and complex community of Bacteroidetes bacteria on its surface.</title>
        <authorList>
            <person name="Treitli S.C."/>
            <person name="Kolisko M."/>
            <person name="Husnik F."/>
            <person name="Keeling P."/>
            <person name="Hampl V."/>
        </authorList>
    </citation>
    <scope>NUCLEOTIDE SEQUENCE [LARGE SCALE GENOMIC DNA]</scope>
    <source>
        <strain evidence="3">ST1C</strain>
    </source>
</reference>
<feature type="transmembrane region" description="Helical" evidence="2">
    <location>
        <begin position="70"/>
        <end position="91"/>
    </location>
</feature>
<feature type="non-terminal residue" evidence="3">
    <location>
        <position position="470"/>
    </location>
</feature>
<evidence type="ECO:0000313" key="3">
    <source>
        <dbReference type="EMBL" id="KAA6393345.1"/>
    </source>
</evidence>
<sequence>MNAFHITYLIFSIIQVILGLHSLVMSLGIYFPMYKFGFLAMIWLLNGIWLIVAGIEGIVYSIQKGNRYRYFVIICISSGIVSFFFFFSILMMNPCEILLSNGIDIFIQTAVSGIKIISHFTMEFNSEDKQCKVALLSLFLFVGIGAILYEIIECIYWRGILIWAASFLHGSELFFVLLFGYIQSGTKHCKIMQVFTILGVFICSMLGVIFPIYFGFAYESSQVQLVSIIAGVLLSLIGYGISLFFCFFSRKFVCTNTGYDNEENIKLCSGCCCSCKVIKQEKQSEQQEILESNGPNNEAETRDTRSAAEYVVQSYRSRSYEQRDPLGFDDPSSGQIAQVENATFSDLPQIEEVDDELNLDSQQQTEEQQKEGQPKQQQVPASAKQQQLAQMRQQKQLASYRQQQQLASSRQQQYSSRQQQVLPSNRQQQMQSERQQFLDQQLQQQQQIATARKPQQPGDKQQQPQVLPSV</sequence>
<dbReference type="AlphaFoldDB" id="A0A5J4WG73"/>
<gene>
    <name evidence="3" type="ORF">EZS28_011129</name>
</gene>
<feature type="transmembrane region" description="Helical" evidence="2">
    <location>
        <begin position="228"/>
        <end position="248"/>
    </location>
</feature>
<evidence type="ECO:0000256" key="1">
    <source>
        <dbReference type="SAM" id="MobiDB-lite"/>
    </source>
</evidence>
<accession>A0A5J4WG73</accession>
<feature type="compositionally biased region" description="Low complexity" evidence="1">
    <location>
        <begin position="374"/>
        <end position="420"/>
    </location>
</feature>
<feature type="transmembrane region" description="Helical" evidence="2">
    <location>
        <begin position="130"/>
        <end position="149"/>
    </location>
</feature>
<keyword evidence="2" id="KW-0812">Transmembrane</keyword>
<feature type="region of interest" description="Disordered" evidence="1">
    <location>
        <begin position="357"/>
        <end position="470"/>
    </location>
</feature>
<feature type="transmembrane region" description="Helical" evidence="2">
    <location>
        <begin position="36"/>
        <end position="58"/>
    </location>
</feature>
<dbReference type="Proteomes" id="UP000324800">
    <property type="component" value="Unassembled WGS sequence"/>
</dbReference>
<comment type="caution">
    <text evidence="3">The sequence shown here is derived from an EMBL/GenBank/DDBJ whole genome shotgun (WGS) entry which is preliminary data.</text>
</comment>
<feature type="transmembrane region" description="Helical" evidence="2">
    <location>
        <begin position="97"/>
        <end position="118"/>
    </location>
</feature>
<proteinExistence type="predicted"/>
<feature type="compositionally biased region" description="Low complexity" evidence="1">
    <location>
        <begin position="427"/>
        <end position="470"/>
    </location>
</feature>
<feature type="transmembrane region" description="Helical" evidence="2">
    <location>
        <begin position="155"/>
        <end position="182"/>
    </location>
</feature>
<feature type="region of interest" description="Disordered" evidence="1">
    <location>
        <begin position="286"/>
        <end position="307"/>
    </location>
</feature>
<keyword evidence="2" id="KW-1133">Transmembrane helix</keyword>
<protein>
    <recommendedName>
        <fullName evidence="5">Transmembrane protein</fullName>
    </recommendedName>
</protein>
<feature type="transmembrane region" description="Helical" evidence="2">
    <location>
        <begin position="194"/>
        <end position="216"/>
    </location>
</feature>
<evidence type="ECO:0000313" key="4">
    <source>
        <dbReference type="Proteomes" id="UP000324800"/>
    </source>
</evidence>
<keyword evidence="2" id="KW-0472">Membrane</keyword>
<name>A0A5J4WG73_9EUKA</name>
<dbReference type="EMBL" id="SNRW01002259">
    <property type="protein sequence ID" value="KAA6393345.1"/>
    <property type="molecule type" value="Genomic_DNA"/>
</dbReference>
<organism evidence="3 4">
    <name type="scientific">Streblomastix strix</name>
    <dbReference type="NCBI Taxonomy" id="222440"/>
    <lineage>
        <taxon>Eukaryota</taxon>
        <taxon>Metamonada</taxon>
        <taxon>Preaxostyla</taxon>
        <taxon>Oxymonadida</taxon>
        <taxon>Streblomastigidae</taxon>
        <taxon>Streblomastix</taxon>
    </lineage>
</organism>